<keyword evidence="1" id="KW-1133">Transmembrane helix</keyword>
<feature type="transmembrane region" description="Helical" evidence="1">
    <location>
        <begin position="42"/>
        <end position="63"/>
    </location>
</feature>
<keyword evidence="3" id="KW-1185">Reference proteome</keyword>
<comment type="caution">
    <text evidence="2">The sequence shown here is derived from an EMBL/GenBank/DDBJ whole genome shotgun (WGS) entry which is preliminary data.</text>
</comment>
<evidence type="ECO:0000313" key="2">
    <source>
        <dbReference type="EMBL" id="GMH68827.1"/>
    </source>
</evidence>
<name>A0A9W7AG85_9STRA</name>
<protein>
    <submittedName>
        <fullName evidence="2">Uncharacterized protein</fullName>
    </submittedName>
</protein>
<dbReference type="OrthoDB" id="10446431at2759"/>
<dbReference type="AlphaFoldDB" id="A0A9W7AG85"/>
<dbReference type="Proteomes" id="UP001165085">
    <property type="component" value="Unassembled WGS sequence"/>
</dbReference>
<gene>
    <name evidence="2" type="ORF">TrST_g5823</name>
</gene>
<keyword evidence="1" id="KW-0812">Transmembrane</keyword>
<reference evidence="3" key="1">
    <citation type="journal article" date="2023" name="Commun. Biol.">
        <title>Genome analysis of Parmales, the sister group of diatoms, reveals the evolutionary specialization of diatoms from phago-mixotrophs to photoautotrophs.</title>
        <authorList>
            <person name="Ban H."/>
            <person name="Sato S."/>
            <person name="Yoshikawa S."/>
            <person name="Yamada K."/>
            <person name="Nakamura Y."/>
            <person name="Ichinomiya M."/>
            <person name="Sato N."/>
            <person name="Blanc-Mathieu R."/>
            <person name="Endo H."/>
            <person name="Kuwata A."/>
            <person name="Ogata H."/>
        </authorList>
    </citation>
    <scope>NUCLEOTIDE SEQUENCE [LARGE SCALE GENOMIC DNA]</scope>
    <source>
        <strain evidence="3">NIES 3701</strain>
    </source>
</reference>
<sequence length="263" mass="29029">MGLYNGIYVAHAYVLPSLLTCKHINTLAPASPTYHQRHWTSYWLTLFLLELTIFPLLTLSLTTTPNLSSLLFKTTICSYLYLPKFLGATYLASNFYTPLLTKHGQAIENWNEKVKGTFMRGAAKTLFVAATSGIGGLVEQLGGGLKGLKGKIKKSPSSSLRDEGRGFDVVLGEGLYVFLKIKEKYEMVILGGGVGPSAQGVRFKKLDGSIALDVEKITEVREEGDVGLVIKYEQKGKESEECEVKLCETEDRDVLREGLEGYM</sequence>
<organism evidence="2 3">
    <name type="scientific">Triparma strigata</name>
    <dbReference type="NCBI Taxonomy" id="1606541"/>
    <lineage>
        <taxon>Eukaryota</taxon>
        <taxon>Sar</taxon>
        <taxon>Stramenopiles</taxon>
        <taxon>Ochrophyta</taxon>
        <taxon>Bolidophyceae</taxon>
        <taxon>Parmales</taxon>
        <taxon>Triparmaceae</taxon>
        <taxon>Triparma</taxon>
    </lineage>
</organism>
<evidence type="ECO:0000313" key="3">
    <source>
        <dbReference type="Proteomes" id="UP001165085"/>
    </source>
</evidence>
<dbReference type="EMBL" id="BRXY01000128">
    <property type="protein sequence ID" value="GMH68827.1"/>
    <property type="molecule type" value="Genomic_DNA"/>
</dbReference>
<keyword evidence="1" id="KW-0472">Membrane</keyword>
<evidence type="ECO:0000256" key="1">
    <source>
        <dbReference type="SAM" id="Phobius"/>
    </source>
</evidence>
<proteinExistence type="predicted"/>
<accession>A0A9W7AG85</accession>